<evidence type="ECO:0000313" key="3">
    <source>
        <dbReference type="EMBL" id="MET3870011.1"/>
    </source>
</evidence>
<proteinExistence type="predicted"/>
<comment type="caution">
    <text evidence="3">The sequence shown here is derived from an EMBL/GenBank/DDBJ whole genome shotgun (WGS) entry which is preliminary data.</text>
</comment>
<dbReference type="RefSeq" id="WP_209651126.1">
    <property type="nucleotide sequence ID" value="NZ_JBEPNV010000005.1"/>
</dbReference>
<protein>
    <submittedName>
        <fullName evidence="3">Uncharacterized protein</fullName>
    </submittedName>
</protein>
<sequence length="167" mass="17904">MKNRHIALALCCLLAIPANSIAARAGWVTNHEDAPNGHIEATNKDAPKAAPAQTPRPDQSKLPTGTPEQIRESRNYQTQATFIALNEFVDGGACPNAKFDPVGAATRLSEAKFKTDGLDQVKIKDLADQQLAFYRGMEAKRACDLIFSEFGPTGSAIPDVIVSAGKK</sequence>
<organism evidence="3 4">
    <name type="scientific">Methylobacterium radiotolerans</name>
    <dbReference type="NCBI Taxonomy" id="31998"/>
    <lineage>
        <taxon>Bacteria</taxon>
        <taxon>Pseudomonadati</taxon>
        <taxon>Pseudomonadota</taxon>
        <taxon>Alphaproteobacteria</taxon>
        <taxon>Hyphomicrobiales</taxon>
        <taxon>Methylobacteriaceae</taxon>
        <taxon>Methylobacterium</taxon>
    </lineage>
</organism>
<reference evidence="3 4" key="1">
    <citation type="submission" date="2024-06" db="EMBL/GenBank/DDBJ databases">
        <title>Genomics of switchgrass bacterial isolates.</title>
        <authorList>
            <person name="Shade A."/>
        </authorList>
    </citation>
    <scope>NUCLEOTIDE SEQUENCE [LARGE SCALE GENOMIC DNA]</scope>
    <source>
        <strain evidence="3 4">PvP084</strain>
    </source>
</reference>
<evidence type="ECO:0000256" key="1">
    <source>
        <dbReference type="SAM" id="MobiDB-lite"/>
    </source>
</evidence>
<feature type="compositionally biased region" description="Basic and acidic residues" evidence="1">
    <location>
        <begin position="34"/>
        <end position="47"/>
    </location>
</feature>
<name>A0ABV2NU00_9HYPH</name>
<feature type="signal peptide" evidence="2">
    <location>
        <begin position="1"/>
        <end position="22"/>
    </location>
</feature>
<evidence type="ECO:0000256" key="2">
    <source>
        <dbReference type="SAM" id="SignalP"/>
    </source>
</evidence>
<gene>
    <name evidence="3" type="ORF">ABIC20_007396</name>
</gene>
<dbReference type="Proteomes" id="UP001549119">
    <property type="component" value="Unassembled WGS sequence"/>
</dbReference>
<accession>A0ABV2NU00</accession>
<feature type="region of interest" description="Disordered" evidence="1">
    <location>
        <begin position="34"/>
        <end position="72"/>
    </location>
</feature>
<feature type="chain" id="PRO_5046908003" evidence="2">
    <location>
        <begin position="23"/>
        <end position="167"/>
    </location>
</feature>
<dbReference type="EMBL" id="JBEPNW010000008">
    <property type="protein sequence ID" value="MET3870011.1"/>
    <property type="molecule type" value="Genomic_DNA"/>
</dbReference>
<evidence type="ECO:0000313" key="4">
    <source>
        <dbReference type="Proteomes" id="UP001549119"/>
    </source>
</evidence>
<keyword evidence="4" id="KW-1185">Reference proteome</keyword>
<keyword evidence="2" id="KW-0732">Signal</keyword>